<evidence type="ECO:0000256" key="8">
    <source>
        <dbReference type="ARBA" id="ARBA00022553"/>
    </source>
</evidence>
<protein>
    <recommendedName>
        <fullName evidence="15">Alpha-aminoadipate reductase</fullName>
        <ecNumber evidence="6">1.2.1.31</ecNumber>
        <ecNumber evidence="5">1.2.1.95</ecNumber>
    </recommendedName>
    <alternativeName>
        <fullName evidence="14">L-aminoadipate-semialdehyde dehydrogenase</fullName>
    </alternativeName>
</protein>
<accession>A0A0B4HRT3</accession>
<dbReference type="SUPFAM" id="SSF51735">
    <property type="entry name" value="NAD(P)-binding Rossmann-fold domains"/>
    <property type="match status" value="1"/>
</dbReference>
<comment type="catalytic activity">
    <reaction evidence="17">
        <text>(S)-2-amino-6-oxohexanoate + NAD(+) + H2O = L-2-aminoadipate + NADH + 2 H(+)</text>
        <dbReference type="Rhea" id="RHEA:12308"/>
        <dbReference type="ChEBI" id="CHEBI:15377"/>
        <dbReference type="ChEBI" id="CHEBI:15378"/>
        <dbReference type="ChEBI" id="CHEBI:57540"/>
        <dbReference type="ChEBI" id="CHEBI:57945"/>
        <dbReference type="ChEBI" id="CHEBI:58321"/>
        <dbReference type="ChEBI" id="CHEBI:58672"/>
        <dbReference type="EC" id="1.2.1.31"/>
    </reaction>
</comment>
<dbReference type="NCBIfam" id="TIGR01746">
    <property type="entry name" value="Thioester-redct"/>
    <property type="match status" value="1"/>
</dbReference>
<dbReference type="CDD" id="cd05235">
    <property type="entry name" value="SDR_e1"/>
    <property type="match status" value="1"/>
</dbReference>
<keyword evidence="11" id="KW-0521">NADP</keyword>
<keyword evidence="13" id="KW-0457">Lysine biosynthesis</keyword>
<dbReference type="GO" id="GO:0004043">
    <property type="term" value="F:L-aminoadipate-semialdehyde dehydrogenase [NAD(P)+] activity"/>
    <property type="evidence" value="ECO:0007669"/>
    <property type="project" value="UniProtKB-EC"/>
</dbReference>
<dbReference type="UniPathway" id="UPA00033">
    <property type="reaction ID" value="UER00032"/>
</dbReference>
<comment type="catalytic activity">
    <reaction evidence="18">
        <text>(S)-2-amino-6-oxohexanoate + NADP(+) + H2O = L-2-aminoadipate + NADPH + 2 H(+)</text>
        <dbReference type="Rhea" id="RHEA:12304"/>
        <dbReference type="ChEBI" id="CHEBI:15377"/>
        <dbReference type="ChEBI" id="CHEBI:15378"/>
        <dbReference type="ChEBI" id="CHEBI:57783"/>
        <dbReference type="ChEBI" id="CHEBI:58321"/>
        <dbReference type="ChEBI" id="CHEBI:58349"/>
        <dbReference type="ChEBI" id="CHEBI:58672"/>
        <dbReference type="EC" id="1.2.1.31"/>
    </reaction>
</comment>
<evidence type="ECO:0000256" key="5">
    <source>
        <dbReference type="ARBA" id="ARBA00012913"/>
    </source>
</evidence>
<dbReference type="PIRSF" id="PIRSF001617">
    <property type="entry name" value="Alpha-AR"/>
    <property type="match status" value="1"/>
</dbReference>
<dbReference type="AlphaFoldDB" id="A0A0B4HRT3"/>
<keyword evidence="21" id="KW-1185">Reference proteome</keyword>
<evidence type="ECO:0000256" key="18">
    <source>
        <dbReference type="ARBA" id="ARBA00049537"/>
    </source>
</evidence>
<proteinExistence type="inferred from homology"/>
<name>A0A0B4HRT3_METGA</name>
<evidence type="ECO:0000313" key="21">
    <source>
        <dbReference type="Proteomes" id="UP000031192"/>
    </source>
</evidence>
<sequence length="1179" mass="130144">MQHNSLIPDPTRDLDWGGFRGAIHDIFAANAQRVPDKQCVIETQSSQRPERIFTYRQINQASNQLAHHLIAHGCNVGDVVVIYAYRGVDLVVAYMGALKAGATVSVLDPQYPAERQKVLLGVSQPQFLIYIQRAIDMFGHLPSLVSEYINTDLDVKATVPALRLSSNGQLTGGTVKGQDCLAAQAPLKEHDPDVSIGPDSIPTLSFTSGTQGTPKGVQGRHYSLTYYTPWMAEKFGLSETDRFTMLSGIAHDPIQRDIFTPLYLAATIVCPPVEVITYGRLSEWMDRHKATVAHLTPALGQLLIGGATTQFPALRRTFFVGDLLTKKDCRKLRDLAPNTRVINLFGSTESQRAVSFFEVPSKVEDTDFLDSLPDIIPVGQGMLNVQLLVVDRQDRNRLCDVGETGELFIRAAGLAEGYRGDDESTVELNRSKFMSNWFVDPAKWIRESEPQDASVSHYKGPRDRLYRTGDLGRMREDGSVECTGRMDTQVKIRGFRIELSEIDAFLAQHPYVRDNITVLRRDRNEEHTLVAYFVPEARSWFQHLQLQDDPEVIEEEDITSETMAAMLRRFKLLSDDCKKFLAGKIPKYAVPSIFIPLARMPLNPNGKIDKPALPFPDPVDLVSAAKRRASSVAANMTETQKRLAAVWASVLPNRSARMFVPESNFFEEGGHSILAQQMFFRLRSEWKDIDLPVSVLFRSQTLHTLALEIDRALDPIGLRLDAMPLFGDGESEDQSYAADAQELLSQLPDCITQAPVHWDYTGTPPTVLLTGATGFLGSYILRELLEGPAKARVIVHVRAEDAEAGLARVESTAAAYGLWSPEWSSRIEAVVGDISKPTLGVSQDTWNRLSDSLDLIVHNGAHVNWMLPYSSLRATNVLSTLDCIRLCALGKPKRLCFVSSTSTLDTHHYVQLSRDVETGVLETDDLEGSRKGLETGYGQSKWASEYIIRNAGVRGLTGAIVRPGYITGDPTSGMSVTDDFLVRLWKGCLQVGARPDITNTVNAVPVSQVSRIVVAAGFLLPTVTGQSLSVAQVTSRPRLTLNEWIGALEHYGYRTPLVPYRDWCAKVVRYVEDKANEEHALLPLFHFVTGDLPANTIAPEMDSSQATAALELYDKGTNSGAPDKPLAVDIRTIGIYLAYLVTVGFLPAPGENSGQELPEVDASRLQAVNITLGGRSAKS</sequence>
<dbReference type="Gene3D" id="3.30.300.30">
    <property type="match status" value="1"/>
</dbReference>
<dbReference type="EC" id="1.2.1.95" evidence="5"/>
<keyword evidence="9" id="KW-0436">Ligase</keyword>
<dbReference type="SUPFAM" id="SSF47336">
    <property type="entry name" value="ACP-like"/>
    <property type="match status" value="1"/>
</dbReference>
<keyword evidence="10" id="KW-0028">Amino-acid biosynthesis</keyword>
<evidence type="ECO:0000256" key="16">
    <source>
        <dbReference type="ARBA" id="ARBA00048260"/>
    </source>
</evidence>
<dbReference type="InterPro" id="IPR013120">
    <property type="entry name" value="FAR_NAD-bd"/>
</dbReference>
<evidence type="ECO:0000256" key="13">
    <source>
        <dbReference type="ARBA" id="ARBA00023154"/>
    </source>
</evidence>
<dbReference type="InterPro" id="IPR045851">
    <property type="entry name" value="AMP-bd_C_sf"/>
</dbReference>
<dbReference type="GO" id="GO:0016874">
    <property type="term" value="F:ligase activity"/>
    <property type="evidence" value="ECO:0007669"/>
    <property type="project" value="UniProtKB-KW"/>
</dbReference>
<evidence type="ECO:0000256" key="7">
    <source>
        <dbReference type="ARBA" id="ARBA00022450"/>
    </source>
</evidence>
<organism evidence="20 21">
    <name type="scientific">Metarhizium guizhouense (strain ARSEF 977)</name>
    <dbReference type="NCBI Taxonomy" id="1276136"/>
    <lineage>
        <taxon>Eukaryota</taxon>
        <taxon>Fungi</taxon>
        <taxon>Dikarya</taxon>
        <taxon>Ascomycota</taxon>
        <taxon>Pezizomycotina</taxon>
        <taxon>Sordariomycetes</taxon>
        <taxon>Hypocreomycetidae</taxon>
        <taxon>Hypocreales</taxon>
        <taxon>Clavicipitaceae</taxon>
        <taxon>Metarhizium</taxon>
    </lineage>
</organism>
<comment type="cofactor">
    <cofactor evidence="1">
        <name>pantetheine 4'-phosphate</name>
        <dbReference type="ChEBI" id="CHEBI:47942"/>
    </cofactor>
</comment>
<evidence type="ECO:0000256" key="9">
    <source>
        <dbReference type="ARBA" id="ARBA00022598"/>
    </source>
</evidence>
<dbReference type="Pfam" id="PF00550">
    <property type="entry name" value="PP-binding"/>
    <property type="match status" value="1"/>
</dbReference>
<dbReference type="InterPro" id="IPR009081">
    <property type="entry name" value="PP-bd_ACP"/>
</dbReference>
<dbReference type="InterPro" id="IPR000873">
    <property type="entry name" value="AMP-dep_synth/lig_dom"/>
</dbReference>
<evidence type="ECO:0000256" key="6">
    <source>
        <dbReference type="ARBA" id="ARBA00013073"/>
    </source>
</evidence>
<dbReference type="NCBIfam" id="TIGR03443">
    <property type="entry name" value="alpha_am_amid"/>
    <property type="match status" value="1"/>
</dbReference>
<evidence type="ECO:0000259" key="19">
    <source>
        <dbReference type="PROSITE" id="PS50075"/>
    </source>
</evidence>
<keyword evidence="12" id="KW-0560">Oxidoreductase</keyword>
<dbReference type="EMBL" id="AZNH01000099">
    <property type="protein sequence ID" value="KID82184.1"/>
    <property type="molecule type" value="Genomic_DNA"/>
</dbReference>
<evidence type="ECO:0000313" key="20">
    <source>
        <dbReference type="EMBL" id="KID82184.1"/>
    </source>
</evidence>
<dbReference type="PROSITE" id="PS50075">
    <property type="entry name" value="CARRIER"/>
    <property type="match status" value="1"/>
</dbReference>
<dbReference type="SUPFAM" id="SSF56801">
    <property type="entry name" value="Acetyl-CoA synthetase-like"/>
    <property type="match status" value="1"/>
</dbReference>
<dbReference type="PANTHER" id="PTHR44845:SF1">
    <property type="entry name" value="L-2-AMINOADIPATE REDUCTASE"/>
    <property type="match status" value="1"/>
</dbReference>
<keyword evidence="7" id="KW-0596">Phosphopantetheine</keyword>
<dbReference type="NCBIfam" id="TIGR01733">
    <property type="entry name" value="AA-adenyl-dom"/>
    <property type="match status" value="1"/>
</dbReference>
<dbReference type="InterPro" id="IPR010071">
    <property type="entry name" value="AA_adenyl_dom"/>
</dbReference>
<comment type="function">
    <text evidence="2">Catalyzes the activation of alpha-aminoadipate by ATP-dependent adenylation and the reduction of activated alpha-aminoadipate by NADPH. The activated alpha-aminoadipate is bound to the phosphopantheinyl group of the enzyme itself before it is reduced to (S)-2-amino-6-oxohexanoate.</text>
</comment>
<dbReference type="InterPro" id="IPR042099">
    <property type="entry name" value="ANL_N_sf"/>
</dbReference>
<comment type="caution">
    <text evidence="20">The sequence shown here is derived from an EMBL/GenBank/DDBJ whole genome shotgun (WGS) entry which is preliminary data.</text>
</comment>
<dbReference type="InterPro" id="IPR036736">
    <property type="entry name" value="ACP-like_sf"/>
</dbReference>
<dbReference type="Gene3D" id="3.40.50.720">
    <property type="entry name" value="NAD(P)-binding Rossmann-like Domain"/>
    <property type="match status" value="1"/>
</dbReference>
<evidence type="ECO:0000256" key="17">
    <source>
        <dbReference type="ARBA" id="ARBA00048414"/>
    </source>
</evidence>
<comment type="similarity">
    <text evidence="4">Belongs to the ATP-dependent AMP-binding enzyme family.</text>
</comment>
<reference evidence="20 21" key="1">
    <citation type="journal article" date="2014" name="Proc. Natl. Acad. Sci. U.S.A.">
        <title>Trajectory and genomic determinants of fungal-pathogen speciation and host adaptation.</title>
        <authorList>
            <person name="Hu X."/>
            <person name="Xiao G."/>
            <person name="Zheng P."/>
            <person name="Shang Y."/>
            <person name="Su Y."/>
            <person name="Zhang X."/>
            <person name="Liu X."/>
            <person name="Zhan S."/>
            <person name="St Leger R.J."/>
            <person name="Wang C."/>
        </authorList>
    </citation>
    <scope>NUCLEOTIDE SEQUENCE [LARGE SCALE GENOMIC DNA]</scope>
    <source>
        <strain evidence="20 21">ARSEF 977</strain>
    </source>
</reference>
<dbReference type="Proteomes" id="UP000031192">
    <property type="component" value="Unassembled WGS sequence"/>
</dbReference>
<evidence type="ECO:0000256" key="2">
    <source>
        <dbReference type="ARBA" id="ARBA00003499"/>
    </source>
</evidence>
<dbReference type="Pfam" id="PF07993">
    <property type="entry name" value="NAD_binding_4"/>
    <property type="match status" value="1"/>
</dbReference>
<dbReference type="HOGENOM" id="CLU_000022_19_1_1"/>
<dbReference type="PANTHER" id="PTHR44845">
    <property type="entry name" value="CARRIER DOMAIN-CONTAINING PROTEIN"/>
    <property type="match status" value="1"/>
</dbReference>
<dbReference type="InterPro" id="IPR010080">
    <property type="entry name" value="Thioester_reductase-like_dom"/>
</dbReference>
<evidence type="ECO:0000256" key="4">
    <source>
        <dbReference type="ARBA" id="ARBA00006432"/>
    </source>
</evidence>
<evidence type="ECO:0000256" key="1">
    <source>
        <dbReference type="ARBA" id="ARBA00001957"/>
    </source>
</evidence>
<dbReference type="Gene3D" id="1.10.1200.10">
    <property type="entry name" value="ACP-like"/>
    <property type="match status" value="1"/>
</dbReference>
<dbReference type="InterPro" id="IPR014397">
    <property type="entry name" value="Lys2"/>
</dbReference>
<dbReference type="GO" id="GO:0019878">
    <property type="term" value="P:lysine biosynthetic process via aminoadipic acid"/>
    <property type="evidence" value="ECO:0007669"/>
    <property type="project" value="UniProtKB-UniPathway"/>
</dbReference>
<evidence type="ECO:0000256" key="11">
    <source>
        <dbReference type="ARBA" id="ARBA00022857"/>
    </source>
</evidence>
<evidence type="ECO:0000256" key="10">
    <source>
        <dbReference type="ARBA" id="ARBA00022605"/>
    </source>
</evidence>
<dbReference type="InterPro" id="IPR036291">
    <property type="entry name" value="NAD(P)-bd_dom_sf"/>
</dbReference>
<evidence type="ECO:0000256" key="15">
    <source>
        <dbReference type="ARBA" id="ARBA00032195"/>
    </source>
</evidence>
<dbReference type="Pfam" id="PF00501">
    <property type="entry name" value="AMP-binding"/>
    <property type="match status" value="1"/>
</dbReference>
<evidence type="ECO:0000256" key="3">
    <source>
        <dbReference type="ARBA" id="ARBA00004827"/>
    </source>
</evidence>
<gene>
    <name evidence="20" type="ORF">MGU_10504</name>
</gene>
<keyword evidence="8" id="KW-0597">Phosphoprotein</keyword>
<feature type="domain" description="Carrier" evidence="19">
    <location>
        <begin position="634"/>
        <end position="713"/>
    </location>
</feature>
<dbReference type="EC" id="1.2.1.31" evidence="6"/>
<dbReference type="Gene3D" id="3.40.50.12780">
    <property type="entry name" value="N-terminal domain of ligase-like"/>
    <property type="match status" value="1"/>
</dbReference>
<evidence type="ECO:0000256" key="12">
    <source>
        <dbReference type="ARBA" id="ARBA00023002"/>
    </source>
</evidence>
<evidence type="ECO:0000256" key="14">
    <source>
        <dbReference type="ARBA" id="ARBA00031335"/>
    </source>
</evidence>
<comment type="catalytic activity">
    <reaction evidence="16">
        <text>(S)-2-amino-6-oxohexanoate + AMP + diphosphate + NADP(+) = L-2-aminoadipate + ATP + NADPH + H(+)</text>
        <dbReference type="Rhea" id="RHEA:46936"/>
        <dbReference type="ChEBI" id="CHEBI:15378"/>
        <dbReference type="ChEBI" id="CHEBI:30616"/>
        <dbReference type="ChEBI" id="CHEBI:33019"/>
        <dbReference type="ChEBI" id="CHEBI:57783"/>
        <dbReference type="ChEBI" id="CHEBI:58321"/>
        <dbReference type="ChEBI" id="CHEBI:58349"/>
        <dbReference type="ChEBI" id="CHEBI:58672"/>
        <dbReference type="ChEBI" id="CHEBI:456215"/>
        <dbReference type="EC" id="1.2.1.95"/>
    </reaction>
</comment>
<comment type="pathway">
    <text evidence="3">Amino-acid biosynthesis; L-lysine biosynthesis via AAA pathway; L-lysine from L-alpha-aminoadipate (fungal route): step 1/3.</text>
</comment>